<feature type="transmembrane region" description="Helical" evidence="1">
    <location>
        <begin position="87"/>
        <end position="103"/>
    </location>
</feature>
<keyword evidence="1" id="KW-0472">Membrane</keyword>
<evidence type="ECO:0000313" key="2">
    <source>
        <dbReference type="EMBL" id="TDQ40791.1"/>
    </source>
</evidence>
<feature type="transmembrane region" description="Helical" evidence="1">
    <location>
        <begin position="135"/>
        <end position="158"/>
    </location>
</feature>
<feature type="transmembrane region" description="Helical" evidence="1">
    <location>
        <begin position="7"/>
        <end position="25"/>
    </location>
</feature>
<dbReference type="EMBL" id="SNYJ01000005">
    <property type="protein sequence ID" value="TDQ40791.1"/>
    <property type="molecule type" value="Genomic_DNA"/>
</dbReference>
<keyword evidence="1" id="KW-1133">Transmembrane helix</keyword>
<feature type="transmembrane region" description="Helical" evidence="1">
    <location>
        <begin position="178"/>
        <end position="195"/>
    </location>
</feature>
<accession>A0A4R6U3Z6</accession>
<dbReference type="OrthoDB" id="2739093at2"/>
<proteinExistence type="predicted"/>
<sequence>MKKYLALFDIVFYVVLPLVIWHGGRDLIGDYYAMLLSSVPGILYSVYRFIKVKKLNTLGIFLLGSLVIGSVIDVLSGSALQLLWNQVYYNFFLAGLFLLTILIKKPLSLYFGLDVIELQGVPREPLRKVFFKRKFYIVFVLLTAAFILRYIIGNLFQIHFINEYGVDAFDELIVVKQILGWVTSGAMVLGFLYIGKLIKEDTDARNVFQESHLMKNKESEPEQ</sequence>
<protein>
    <recommendedName>
        <fullName evidence="4">Intracellular septation protein A</fullName>
    </recommendedName>
</protein>
<comment type="caution">
    <text evidence="2">The sequence shown here is derived from an EMBL/GenBank/DDBJ whole genome shotgun (WGS) entry which is preliminary data.</text>
</comment>
<feature type="transmembrane region" description="Helical" evidence="1">
    <location>
        <begin position="57"/>
        <end position="75"/>
    </location>
</feature>
<name>A0A4R6U3Z6_9BACI</name>
<dbReference type="AlphaFoldDB" id="A0A4R6U3Z6"/>
<evidence type="ECO:0008006" key="4">
    <source>
        <dbReference type="Google" id="ProtNLM"/>
    </source>
</evidence>
<evidence type="ECO:0000313" key="3">
    <source>
        <dbReference type="Proteomes" id="UP000295632"/>
    </source>
</evidence>
<dbReference type="Proteomes" id="UP000295632">
    <property type="component" value="Unassembled WGS sequence"/>
</dbReference>
<organism evidence="2 3">
    <name type="scientific">Aureibacillus halotolerans</name>
    <dbReference type="NCBI Taxonomy" id="1508390"/>
    <lineage>
        <taxon>Bacteria</taxon>
        <taxon>Bacillati</taxon>
        <taxon>Bacillota</taxon>
        <taxon>Bacilli</taxon>
        <taxon>Bacillales</taxon>
        <taxon>Bacillaceae</taxon>
        <taxon>Aureibacillus</taxon>
    </lineage>
</organism>
<evidence type="ECO:0000256" key="1">
    <source>
        <dbReference type="SAM" id="Phobius"/>
    </source>
</evidence>
<keyword evidence="1" id="KW-0812">Transmembrane</keyword>
<keyword evidence="3" id="KW-1185">Reference proteome</keyword>
<dbReference type="RefSeq" id="WP_133579987.1">
    <property type="nucleotide sequence ID" value="NZ_SNYJ01000005.1"/>
</dbReference>
<dbReference type="NCBIfam" id="NF041646">
    <property type="entry name" value="VC0807_fam"/>
    <property type="match status" value="1"/>
</dbReference>
<feature type="transmembrane region" description="Helical" evidence="1">
    <location>
        <begin position="31"/>
        <end position="50"/>
    </location>
</feature>
<gene>
    <name evidence="2" type="ORF">EV213_105137</name>
</gene>
<reference evidence="2 3" key="1">
    <citation type="submission" date="2019-03" db="EMBL/GenBank/DDBJ databases">
        <title>Genomic Encyclopedia of Type Strains, Phase IV (KMG-IV): sequencing the most valuable type-strain genomes for metagenomic binning, comparative biology and taxonomic classification.</title>
        <authorList>
            <person name="Goeker M."/>
        </authorList>
    </citation>
    <scope>NUCLEOTIDE SEQUENCE [LARGE SCALE GENOMIC DNA]</scope>
    <source>
        <strain evidence="2 3">DSM 28697</strain>
    </source>
</reference>